<keyword evidence="2" id="KW-1185">Reference proteome</keyword>
<protein>
    <submittedName>
        <fullName evidence="1">Uncharacterized protein</fullName>
    </submittedName>
</protein>
<evidence type="ECO:0000313" key="2">
    <source>
        <dbReference type="Proteomes" id="UP000018418"/>
    </source>
</evidence>
<comment type="caution">
    <text evidence="1">The sequence shown here is derived from an EMBL/GenBank/DDBJ whole genome shotgun (WGS) entry which is preliminary data.</text>
</comment>
<accession>V2TZV5</accession>
<name>V2TZV5_9GAMM</name>
<dbReference type="PATRIC" id="fig|1341683.3.peg.2946"/>
<organism evidence="1 2">
    <name type="scientific">Acinetobacter brisouii CIP 110357</name>
    <dbReference type="NCBI Taxonomy" id="1341683"/>
    <lineage>
        <taxon>Bacteria</taxon>
        <taxon>Pseudomonadati</taxon>
        <taxon>Pseudomonadota</taxon>
        <taxon>Gammaproteobacteria</taxon>
        <taxon>Moraxellales</taxon>
        <taxon>Moraxellaceae</taxon>
        <taxon>Acinetobacter</taxon>
    </lineage>
</organism>
<dbReference type="HOGENOM" id="CLU_1465247_0_0_6"/>
<gene>
    <name evidence="1" type="ORF">P255_02985</name>
</gene>
<proteinExistence type="predicted"/>
<dbReference type="EMBL" id="AYEU01000015">
    <property type="protein sequence ID" value="ESK47503.1"/>
    <property type="molecule type" value="Genomic_DNA"/>
</dbReference>
<dbReference type="AlphaFoldDB" id="V2TZV5"/>
<evidence type="ECO:0000313" key="1">
    <source>
        <dbReference type="EMBL" id="ESK47503.1"/>
    </source>
</evidence>
<dbReference type="OrthoDB" id="6712787at2"/>
<dbReference type="Proteomes" id="UP000018418">
    <property type="component" value="Unassembled WGS sequence"/>
</dbReference>
<sequence length="194" mass="22575">MNDFFFANNAHLIVQLDEPIAVHQIRMKHFDDFVQQAESIKEFLKHKKITDDLVAEVTGQYFNNCLGMIRLVIDKNDQYIADLVHNPVHVFILTKAVIQANFAYFDNYEKTQRAKPRVAEKSDVTWFDSFQVLINAGHSHDSIMNMGYGMFMAYIDAVKKQQKYQIYGNASYMRIAFHADKDQFEKFSEDVTNG</sequence>
<dbReference type="RefSeq" id="WP_004904459.1">
    <property type="nucleotide sequence ID" value="NZ_BBTI01000016.1"/>
</dbReference>
<reference evidence="1 2" key="1">
    <citation type="submission" date="2013-10" db="EMBL/GenBank/DDBJ databases">
        <title>The Genome Sequence of Acinetobacter brisouii CIP 110357.</title>
        <authorList>
            <consortium name="The Broad Institute Genomics Platform"/>
            <consortium name="The Broad Institute Genome Sequencing Center for Infectious Disease"/>
            <person name="Cerqueira G."/>
            <person name="Feldgarden M."/>
            <person name="Courvalin P."/>
            <person name="Grillot-Courvalin C."/>
            <person name="Clermont D."/>
            <person name="Rocha E."/>
            <person name="Yoon E.-J."/>
            <person name="Nemec A."/>
            <person name="Young S.K."/>
            <person name="Zeng Q."/>
            <person name="Gargeya S."/>
            <person name="Fitzgerald M."/>
            <person name="Abouelleil A."/>
            <person name="Alvarado L."/>
            <person name="Berlin A.M."/>
            <person name="Chapman S.B."/>
            <person name="Gainer-Dewar J."/>
            <person name="Goldberg J."/>
            <person name="Gnerre S."/>
            <person name="Griggs A."/>
            <person name="Gujja S."/>
            <person name="Hansen M."/>
            <person name="Howarth C."/>
            <person name="Imamovic A."/>
            <person name="Ireland A."/>
            <person name="Larimer J."/>
            <person name="McCowan C."/>
            <person name="Murphy C."/>
            <person name="Pearson M."/>
            <person name="Poon T.W."/>
            <person name="Priest M."/>
            <person name="Roberts A."/>
            <person name="Saif S."/>
            <person name="Shea T."/>
            <person name="Sykes S."/>
            <person name="Wortman J."/>
            <person name="Nusbaum C."/>
            <person name="Birren B."/>
        </authorList>
    </citation>
    <scope>NUCLEOTIDE SEQUENCE [LARGE SCALE GENOMIC DNA]</scope>
    <source>
        <strain evidence="1 2">CIP 110357</strain>
    </source>
</reference>